<organism evidence="3 4">
    <name type="scientific">Toxocara canis</name>
    <name type="common">Canine roundworm</name>
    <dbReference type="NCBI Taxonomy" id="6265"/>
    <lineage>
        <taxon>Eukaryota</taxon>
        <taxon>Metazoa</taxon>
        <taxon>Ecdysozoa</taxon>
        <taxon>Nematoda</taxon>
        <taxon>Chromadorea</taxon>
        <taxon>Rhabditida</taxon>
        <taxon>Spirurina</taxon>
        <taxon>Ascaridomorpha</taxon>
        <taxon>Ascaridoidea</taxon>
        <taxon>Toxocaridae</taxon>
        <taxon>Toxocara</taxon>
    </lineage>
</organism>
<keyword evidence="3" id="KW-1185">Reference proteome</keyword>
<sequence>MLPRDISRSIQPVVIVSSSVRRSQELNSADDENELKALLDEALALIAKVRQSSAIRRRKEKEVADAYSRLSEVVEKDINSVYNRICNLRDRYNDRLKTMEEEMTSTNAALSKRALQFSLMGNHIHHELRRIERNIFVLQSAAREFLHVAYKYLSEMNIGEVREQVEEANVHVRIVDRMLNERRRTPQTLSAEGLTPATTFENALKQCDPISEDVSAALQFLSKLQKACRCLDRLRRMPYLSGESANEASVQGELFVKEAHALSAKLALFCKRLILNTVDEPQNSNAVQPVQSPIEKKFDQQSDGIAKVHDAGTPKSEPILSPSILSDKVLRLLAEEDSLNMISLDDLNTVQ</sequence>
<name>A0A183V447_TOXCA</name>
<dbReference type="WBParaSite" id="TCNE_0001551801-mRNA-1">
    <property type="protein sequence ID" value="TCNE_0001551801-mRNA-1"/>
    <property type="gene ID" value="TCNE_0001551801"/>
</dbReference>
<evidence type="ECO:0000256" key="1">
    <source>
        <dbReference type="SAM" id="Coils"/>
    </source>
</evidence>
<reference evidence="4" key="1">
    <citation type="submission" date="2016-06" db="UniProtKB">
        <authorList>
            <consortium name="WormBaseParasite"/>
        </authorList>
    </citation>
    <scope>IDENTIFICATION</scope>
</reference>
<protein>
    <submittedName>
        <fullName evidence="2 4">Uncharacterized protein</fullName>
    </submittedName>
</protein>
<dbReference type="EMBL" id="UYWY01022921">
    <property type="protein sequence ID" value="VDM46838.1"/>
    <property type="molecule type" value="Genomic_DNA"/>
</dbReference>
<dbReference type="Proteomes" id="UP000050794">
    <property type="component" value="Unassembled WGS sequence"/>
</dbReference>
<evidence type="ECO:0000313" key="2">
    <source>
        <dbReference type="EMBL" id="VDM46838.1"/>
    </source>
</evidence>
<proteinExistence type="predicted"/>
<evidence type="ECO:0000313" key="3">
    <source>
        <dbReference type="Proteomes" id="UP000050794"/>
    </source>
</evidence>
<dbReference type="AlphaFoldDB" id="A0A183V447"/>
<gene>
    <name evidence="2" type="ORF">TCNE_LOCUS15517</name>
</gene>
<keyword evidence="1" id="KW-0175">Coiled coil</keyword>
<feature type="coiled-coil region" evidence="1">
    <location>
        <begin position="82"/>
        <end position="109"/>
    </location>
</feature>
<reference evidence="2 3" key="2">
    <citation type="submission" date="2018-11" db="EMBL/GenBank/DDBJ databases">
        <authorList>
            <consortium name="Pathogen Informatics"/>
        </authorList>
    </citation>
    <scope>NUCLEOTIDE SEQUENCE [LARGE SCALE GENOMIC DNA]</scope>
</reference>
<accession>A0A183V447</accession>
<evidence type="ECO:0000313" key="4">
    <source>
        <dbReference type="WBParaSite" id="TCNE_0001551801-mRNA-1"/>
    </source>
</evidence>